<comment type="caution">
    <text evidence="2">The sequence shown here is derived from an EMBL/GenBank/DDBJ whole genome shotgun (WGS) entry which is preliminary data.</text>
</comment>
<dbReference type="GO" id="GO:0004803">
    <property type="term" value="F:transposase activity"/>
    <property type="evidence" value="ECO:0007669"/>
    <property type="project" value="TreeGrafter"/>
</dbReference>
<dbReference type="GO" id="GO:0005829">
    <property type="term" value="C:cytosol"/>
    <property type="evidence" value="ECO:0007669"/>
    <property type="project" value="TreeGrafter"/>
</dbReference>
<gene>
    <name evidence="2" type="ORF">XV03_22710</name>
</gene>
<feature type="region of interest" description="Disordered" evidence="1">
    <location>
        <begin position="1"/>
        <end position="37"/>
    </location>
</feature>
<feature type="compositionally biased region" description="Low complexity" evidence="1">
    <location>
        <begin position="128"/>
        <end position="140"/>
    </location>
</feature>
<accession>A0A2A3L320</accession>
<dbReference type="EMBL" id="LBGZ01000138">
    <property type="protein sequence ID" value="PBJ30313.1"/>
    <property type="molecule type" value="Genomic_DNA"/>
</dbReference>
<feature type="non-terminal residue" evidence="2">
    <location>
        <position position="140"/>
    </location>
</feature>
<reference evidence="2 3" key="1">
    <citation type="journal article" date="2017" name="Genome Biol. Evol.">
        <title>Population Structure and Local Adaptation of MAC Lung Disease Agent Mycobacterium avium subsp. hominissuis.</title>
        <authorList>
            <person name="Yano H."/>
            <person name="Iwamoto T."/>
            <person name="Nishiuchi Y."/>
            <person name="Nakajima C."/>
            <person name="Starkova D.A."/>
            <person name="Mokrousov I."/>
            <person name="Narvskaya O."/>
            <person name="Yoshida S."/>
            <person name="Arikawa K."/>
            <person name="Nakanishi N."/>
            <person name="Osaki K."/>
            <person name="Nakagawa I."/>
            <person name="Ato M."/>
            <person name="Suzuki Y."/>
            <person name="Maruyama F."/>
        </authorList>
    </citation>
    <scope>NUCLEOTIDE SEQUENCE [LARGE SCALE GENOMIC DNA]</scope>
    <source>
        <strain evidence="2 3">OCU466</strain>
    </source>
</reference>
<organism evidence="2 3">
    <name type="scientific">Mycobacterium avium subsp. hominissuis</name>
    <dbReference type="NCBI Taxonomy" id="439334"/>
    <lineage>
        <taxon>Bacteria</taxon>
        <taxon>Bacillati</taxon>
        <taxon>Actinomycetota</taxon>
        <taxon>Actinomycetes</taxon>
        <taxon>Mycobacteriales</taxon>
        <taxon>Mycobacteriaceae</taxon>
        <taxon>Mycobacterium</taxon>
        <taxon>Mycobacterium avium complex (MAC)</taxon>
    </lineage>
</organism>
<evidence type="ECO:0000313" key="2">
    <source>
        <dbReference type="EMBL" id="PBJ30313.1"/>
    </source>
</evidence>
<sequence length="140" mass="15691">MAREIGRSQSTVSRQLRRNADSSGRYRPGTADQLAVRRLGRPRARRLATDLALRQVVEELLGKRWSPEQVAHELYVRFPEAPRRRLCCESIYQAIYDPDLPLTRPAKRRRRYPAAKGGSVPGSGVSDGGVSVPDVRGPSR</sequence>
<dbReference type="GO" id="GO:0032196">
    <property type="term" value="P:transposition"/>
    <property type="evidence" value="ECO:0007669"/>
    <property type="project" value="TreeGrafter"/>
</dbReference>
<dbReference type="PANTHER" id="PTHR10948">
    <property type="entry name" value="TRANSPOSASE"/>
    <property type="match status" value="1"/>
</dbReference>
<dbReference type="InterPro" id="IPR051917">
    <property type="entry name" value="Transposase-Integrase"/>
</dbReference>
<name>A0A2A3L320_MYCAV</name>
<proteinExistence type="predicted"/>
<dbReference type="AlphaFoldDB" id="A0A2A3L320"/>
<dbReference type="Proteomes" id="UP000218842">
    <property type="component" value="Unassembled WGS sequence"/>
</dbReference>
<dbReference type="PANTHER" id="PTHR10948:SF23">
    <property type="entry name" value="TRANSPOSASE INSI FOR INSERTION SEQUENCE ELEMENT IS30A-RELATED"/>
    <property type="match status" value="1"/>
</dbReference>
<evidence type="ECO:0000313" key="3">
    <source>
        <dbReference type="Proteomes" id="UP000218842"/>
    </source>
</evidence>
<feature type="region of interest" description="Disordered" evidence="1">
    <location>
        <begin position="102"/>
        <end position="140"/>
    </location>
</feature>
<evidence type="ECO:0008006" key="4">
    <source>
        <dbReference type="Google" id="ProtNLM"/>
    </source>
</evidence>
<protein>
    <recommendedName>
        <fullName evidence="4">Transposase IS30-like HTH domain-containing protein</fullName>
    </recommendedName>
</protein>
<evidence type="ECO:0000256" key="1">
    <source>
        <dbReference type="SAM" id="MobiDB-lite"/>
    </source>
</evidence>